<keyword evidence="7 10" id="KW-0413">Isomerase</keyword>
<dbReference type="eggNOG" id="COG4948">
    <property type="taxonomic scope" value="Bacteria"/>
</dbReference>
<dbReference type="PANTHER" id="PTHR48073:SF2">
    <property type="entry name" value="O-SUCCINYLBENZOATE SYNTHASE"/>
    <property type="match status" value="1"/>
</dbReference>
<dbReference type="Proteomes" id="UP000027725">
    <property type="component" value="Unassembled WGS sequence"/>
</dbReference>
<dbReference type="GO" id="GO:0000287">
    <property type="term" value="F:magnesium ion binding"/>
    <property type="evidence" value="ECO:0007669"/>
    <property type="project" value="UniProtKB-ARBA"/>
</dbReference>
<dbReference type="GO" id="GO:0016854">
    <property type="term" value="F:racemase and epimerase activity"/>
    <property type="evidence" value="ECO:0007669"/>
    <property type="project" value="UniProtKB-ARBA"/>
</dbReference>
<feature type="active site" description="Proton acceptor" evidence="8">
    <location>
        <position position="168"/>
    </location>
</feature>
<dbReference type="GO" id="GO:0018850">
    <property type="term" value="F:chloromuconate cycloisomerase activity"/>
    <property type="evidence" value="ECO:0007669"/>
    <property type="project" value="InterPro"/>
</dbReference>
<dbReference type="SFLD" id="SFLDG00180">
    <property type="entry name" value="muconate_cycloisomerase"/>
    <property type="match status" value="1"/>
</dbReference>
<proteinExistence type="inferred from homology"/>
<dbReference type="SUPFAM" id="SSF51604">
    <property type="entry name" value="Enolase C-terminal domain-like"/>
    <property type="match status" value="1"/>
</dbReference>
<evidence type="ECO:0000256" key="8">
    <source>
        <dbReference type="PIRSR" id="PIRSR613370-1"/>
    </source>
</evidence>
<dbReference type="Gene3D" id="3.20.20.120">
    <property type="entry name" value="Enolase-like C-terminal domain"/>
    <property type="match status" value="1"/>
</dbReference>
<dbReference type="EMBL" id="JHEH01000002">
    <property type="protein sequence ID" value="KEP71388.1"/>
    <property type="molecule type" value="Genomic_DNA"/>
</dbReference>
<comment type="cofactor">
    <cofactor evidence="1">
        <name>Mn(2+)</name>
        <dbReference type="ChEBI" id="CHEBI:29035"/>
    </cofactor>
</comment>
<evidence type="ECO:0000259" key="9">
    <source>
        <dbReference type="SMART" id="SM00922"/>
    </source>
</evidence>
<evidence type="ECO:0000256" key="1">
    <source>
        <dbReference type="ARBA" id="ARBA00001936"/>
    </source>
</evidence>
<dbReference type="InterPro" id="IPR029017">
    <property type="entry name" value="Enolase-like_N"/>
</dbReference>
<comment type="caution">
    <text evidence="10">The sequence shown here is derived from an EMBL/GenBank/DDBJ whole genome shotgun (WGS) entry which is preliminary data.</text>
</comment>
<gene>
    <name evidence="10" type="ORF">DL1_07295</name>
</gene>
<dbReference type="SUPFAM" id="SSF54826">
    <property type="entry name" value="Enolase N-terminal domain-like"/>
    <property type="match status" value="1"/>
</dbReference>
<evidence type="ECO:0000256" key="6">
    <source>
        <dbReference type="ARBA" id="ARBA00023211"/>
    </source>
</evidence>
<evidence type="ECO:0000313" key="10">
    <source>
        <dbReference type="EMBL" id="KEP71388.1"/>
    </source>
</evidence>
<reference evidence="10 11" key="1">
    <citation type="submission" date="2014-03" db="EMBL/GenBank/DDBJ databases">
        <title>The draft genome sequence of Thioclava dalianensis DLFJ1-1.</title>
        <authorList>
            <person name="Lai Q."/>
            <person name="Shao Z."/>
        </authorList>
    </citation>
    <scope>NUCLEOTIDE SEQUENCE [LARGE SCALE GENOMIC DNA]</scope>
    <source>
        <strain evidence="10 11">DLFJ1-1</strain>
    </source>
</reference>
<dbReference type="InterPro" id="IPR013370">
    <property type="entry name" value="Chloromuconate_cycloisomerase"/>
</dbReference>
<sequence>MIKLATFETFIVDVPTIRPHVLSVATMRAQSIVIVRLRASDGVEGIGEASTIGGLSYGPESPESIKLTLDTYMRPILEGCDLAQVGATMAAISKRVVGNHFAKCALETALLDAKGKRLGVSVSELLGGGRLRERLPVAWTLASGKTATDIAEAEAMLDARRHNIFKLKIGKRSVDEDVAHVAAIKAALGNEVSLRVDVNQGWSETDADRGMAGLLEAGCDLVEQPVRGHAHAAMKRLSARHSLPIMADESLQGPEDGFALAMQSSARVFAIKIAQAGGLLAAQELCAIAKAAGIELYGGTMLEGGVGTVASAHLCATLSDLAWGTELFGPLLLTEEILETPLDYSDFSLGVPNGPGLGIALDAEKIDRFRRDGSTARRIHAV</sequence>
<dbReference type="PROSITE" id="PS00909">
    <property type="entry name" value="MR_MLE_2"/>
    <property type="match status" value="1"/>
</dbReference>
<dbReference type="RefSeq" id="WP_038062031.1">
    <property type="nucleotide sequence ID" value="NZ_FOVB01000001.1"/>
</dbReference>
<dbReference type="SFLD" id="SFLDS00001">
    <property type="entry name" value="Enolase"/>
    <property type="match status" value="1"/>
</dbReference>
<dbReference type="InterPro" id="IPR029065">
    <property type="entry name" value="Enolase_C-like"/>
</dbReference>
<dbReference type="InterPro" id="IPR013341">
    <property type="entry name" value="Mandelate_racemase_N_dom"/>
</dbReference>
<dbReference type="PROSITE" id="PS00908">
    <property type="entry name" value="MR_MLE_1"/>
    <property type="match status" value="1"/>
</dbReference>
<feature type="active site" description="Proton donor" evidence="8">
    <location>
        <position position="326"/>
    </location>
</feature>
<dbReference type="GO" id="GO:0018849">
    <property type="term" value="F:muconate cycloisomerase activity"/>
    <property type="evidence" value="ECO:0007669"/>
    <property type="project" value="InterPro"/>
</dbReference>
<dbReference type="PANTHER" id="PTHR48073">
    <property type="entry name" value="O-SUCCINYLBENZOATE SYNTHASE-RELATED"/>
    <property type="match status" value="1"/>
</dbReference>
<dbReference type="AlphaFoldDB" id="A0A074TQZ7"/>
<dbReference type="GO" id="GO:0009063">
    <property type="term" value="P:amino acid catabolic process"/>
    <property type="evidence" value="ECO:0007669"/>
    <property type="project" value="InterPro"/>
</dbReference>
<comment type="similarity">
    <text evidence="3">Belongs to the mandelate racemase/muconate lactonizing enzyme family.</text>
</comment>
<dbReference type="SMART" id="SM00922">
    <property type="entry name" value="MR_MLE"/>
    <property type="match status" value="1"/>
</dbReference>
<protein>
    <submittedName>
        <fullName evidence="10">Muconate cycloisomerase</fullName>
    </submittedName>
</protein>
<keyword evidence="11" id="KW-1185">Reference proteome</keyword>
<feature type="domain" description="Mandelate racemase/muconate lactonizing enzyme C-terminal" evidence="9">
    <location>
        <begin position="147"/>
        <end position="244"/>
    </location>
</feature>
<keyword evidence="5" id="KW-0058">Aromatic hydrocarbons catabolism</keyword>
<comment type="pathway">
    <text evidence="2">Aromatic compound metabolism.</text>
</comment>
<evidence type="ECO:0000256" key="3">
    <source>
        <dbReference type="ARBA" id="ARBA00008031"/>
    </source>
</evidence>
<dbReference type="Pfam" id="PF02746">
    <property type="entry name" value="MR_MLE_N"/>
    <property type="match status" value="1"/>
</dbReference>
<accession>A0A074TQZ7</accession>
<dbReference type="SFLD" id="SFLDF00009">
    <property type="entry name" value="o-succinylbenzoate_synthase"/>
    <property type="match status" value="1"/>
</dbReference>
<dbReference type="GO" id="GO:0006518">
    <property type="term" value="P:peptide metabolic process"/>
    <property type="evidence" value="ECO:0007669"/>
    <property type="project" value="UniProtKB-ARBA"/>
</dbReference>
<dbReference type="SFLD" id="SFLDG01258">
    <property type="entry name" value="(chloro)muconate_cycloisomeras"/>
    <property type="match status" value="1"/>
</dbReference>
<keyword evidence="6" id="KW-0464">Manganese</keyword>
<evidence type="ECO:0000256" key="4">
    <source>
        <dbReference type="ARBA" id="ARBA00022723"/>
    </source>
</evidence>
<dbReference type="NCBIfam" id="TIGR02534">
    <property type="entry name" value="mucon_cyclo"/>
    <property type="match status" value="1"/>
</dbReference>
<dbReference type="InterPro" id="IPR013342">
    <property type="entry name" value="Mandelate_racemase_C"/>
</dbReference>
<dbReference type="GO" id="GO:0030145">
    <property type="term" value="F:manganese ion binding"/>
    <property type="evidence" value="ECO:0007669"/>
    <property type="project" value="InterPro"/>
</dbReference>
<dbReference type="CDD" id="cd03318">
    <property type="entry name" value="MLE"/>
    <property type="match status" value="1"/>
</dbReference>
<dbReference type="Gene3D" id="3.30.390.10">
    <property type="entry name" value="Enolase-like, N-terminal domain"/>
    <property type="match status" value="1"/>
</dbReference>
<evidence type="ECO:0000256" key="7">
    <source>
        <dbReference type="ARBA" id="ARBA00023235"/>
    </source>
</evidence>
<keyword evidence="4" id="KW-0479">Metal-binding</keyword>
<dbReference type="STRING" id="1185766.SAMN05216224_101305"/>
<evidence type="ECO:0000256" key="2">
    <source>
        <dbReference type="ARBA" id="ARBA00005211"/>
    </source>
</evidence>
<dbReference type="InterPro" id="IPR036849">
    <property type="entry name" value="Enolase-like_C_sf"/>
</dbReference>
<dbReference type="InterPro" id="IPR018110">
    <property type="entry name" value="Mandel_Rmase/mucon_lact_enz_CS"/>
</dbReference>
<organism evidence="10 11">
    <name type="scientific">Thioclava dalianensis</name>
    <dbReference type="NCBI Taxonomy" id="1185766"/>
    <lineage>
        <taxon>Bacteria</taxon>
        <taxon>Pseudomonadati</taxon>
        <taxon>Pseudomonadota</taxon>
        <taxon>Alphaproteobacteria</taxon>
        <taxon>Rhodobacterales</taxon>
        <taxon>Paracoccaceae</taxon>
        <taxon>Thioclava</taxon>
    </lineage>
</organism>
<name>A0A074TQZ7_9RHOB</name>
<evidence type="ECO:0000313" key="11">
    <source>
        <dbReference type="Proteomes" id="UP000027725"/>
    </source>
</evidence>
<dbReference type="Pfam" id="PF13378">
    <property type="entry name" value="MR_MLE_C"/>
    <property type="match status" value="1"/>
</dbReference>
<evidence type="ECO:0000256" key="5">
    <source>
        <dbReference type="ARBA" id="ARBA00022797"/>
    </source>
</evidence>